<evidence type="ECO:0000256" key="6">
    <source>
        <dbReference type="SAM" id="MobiDB-lite"/>
    </source>
</evidence>
<evidence type="ECO:0000256" key="2">
    <source>
        <dbReference type="ARBA" id="ARBA00011062"/>
    </source>
</evidence>
<dbReference type="GO" id="GO:0046872">
    <property type="term" value="F:metal ion binding"/>
    <property type="evidence" value="ECO:0007669"/>
    <property type="project" value="UniProtKB-KW"/>
</dbReference>
<feature type="region of interest" description="Disordered" evidence="6">
    <location>
        <begin position="233"/>
        <end position="272"/>
    </location>
</feature>
<sequence length="289" mass="31649">MANGSDPLMQRTAILLTNDDGIDAPGLIAMHQAISQWIQISGNQDRYDITVVAPDRGRSECGHSVTTTRDLAVTEVQSRWFAVDGTPVDCVRSAMTVLCPNASLVFSGINAGANLGVDLLVSGTFAAAREAALHGVPSMAVSHYRRPDVPKTWDHTGRWLKPVLDSFFREVMSTGNFDVGMTANDSEHRPGQLWNVNLPAIDPDTDLPPMFDCEVERKPMQRAGTLKDQTEVFARSQSATGSEPMPRRVERQPIQIQSDFHGRPRTSGTDVERCFSGNLTISRISPYPA</sequence>
<dbReference type="AlphaFoldDB" id="K5DAD1"/>
<dbReference type="GO" id="GO:0008253">
    <property type="term" value="F:5'-nucleotidase activity"/>
    <property type="evidence" value="ECO:0007669"/>
    <property type="project" value="UniProtKB-EC"/>
</dbReference>
<evidence type="ECO:0000256" key="4">
    <source>
        <dbReference type="ARBA" id="ARBA00022723"/>
    </source>
</evidence>
<evidence type="ECO:0000313" key="9">
    <source>
        <dbReference type="Proteomes" id="UP000007993"/>
    </source>
</evidence>
<comment type="caution">
    <text evidence="8">The sequence shown here is derived from an EMBL/GenBank/DDBJ whole genome shotgun (WGS) entry which is preliminary data.</text>
</comment>
<dbReference type="InterPro" id="IPR002828">
    <property type="entry name" value="SurE-like_Pase/nucleotidase"/>
</dbReference>
<feature type="domain" description="Survival protein SurE-like phosphatase/nucleotidase" evidence="7">
    <location>
        <begin position="14"/>
        <end position="203"/>
    </location>
</feature>
<comment type="similarity">
    <text evidence="2">Belongs to the SurE nucleotidase family.</text>
</comment>
<dbReference type="PANTHER" id="PTHR30457:SF0">
    <property type="entry name" value="PHOSPHATASE, PUTATIVE (AFU_ORTHOLOGUE AFUA_4G01070)-RELATED"/>
    <property type="match status" value="1"/>
</dbReference>
<keyword evidence="4" id="KW-0479">Metal-binding</keyword>
<comment type="catalytic activity">
    <reaction evidence="1">
        <text>a ribonucleoside 5'-phosphate + H2O = a ribonucleoside + phosphate</text>
        <dbReference type="Rhea" id="RHEA:12484"/>
        <dbReference type="ChEBI" id="CHEBI:15377"/>
        <dbReference type="ChEBI" id="CHEBI:18254"/>
        <dbReference type="ChEBI" id="CHEBI:43474"/>
        <dbReference type="ChEBI" id="CHEBI:58043"/>
        <dbReference type="EC" id="3.1.3.5"/>
    </reaction>
</comment>
<dbReference type="Pfam" id="PF01975">
    <property type="entry name" value="SurE"/>
    <property type="match status" value="1"/>
</dbReference>
<evidence type="ECO:0000259" key="7">
    <source>
        <dbReference type="Pfam" id="PF01975"/>
    </source>
</evidence>
<dbReference type="EMBL" id="AMCW01000137">
    <property type="protein sequence ID" value="EKJ99743.1"/>
    <property type="molecule type" value="Genomic_DNA"/>
</dbReference>
<dbReference type="Proteomes" id="UP000007993">
    <property type="component" value="Unassembled WGS sequence"/>
</dbReference>
<evidence type="ECO:0000256" key="5">
    <source>
        <dbReference type="ARBA" id="ARBA00022801"/>
    </source>
</evidence>
<organism evidence="8 9">
    <name type="scientific">Rhodopirellula baltica SH28</name>
    <dbReference type="NCBI Taxonomy" id="993517"/>
    <lineage>
        <taxon>Bacteria</taxon>
        <taxon>Pseudomonadati</taxon>
        <taxon>Planctomycetota</taxon>
        <taxon>Planctomycetia</taxon>
        <taxon>Pirellulales</taxon>
        <taxon>Pirellulaceae</taxon>
        <taxon>Rhodopirellula</taxon>
    </lineage>
</organism>
<dbReference type="EC" id="3.1.3.5" evidence="3"/>
<evidence type="ECO:0000313" key="8">
    <source>
        <dbReference type="EMBL" id="EKJ99743.1"/>
    </source>
</evidence>
<dbReference type="NCBIfam" id="NF001493">
    <property type="entry name" value="PRK00346.2-3"/>
    <property type="match status" value="1"/>
</dbReference>
<dbReference type="NCBIfam" id="TIGR00087">
    <property type="entry name" value="surE"/>
    <property type="match status" value="1"/>
</dbReference>
<dbReference type="Gene3D" id="3.40.1210.10">
    <property type="entry name" value="Survival protein SurE-like phosphatase/nucleotidase"/>
    <property type="match status" value="1"/>
</dbReference>
<protein>
    <recommendedName>
        <fullName evidence="3">5'-nucleotidase</fullName>
        <ecNumber evidence="3">3.1.3.5</ecNumber>
    </recommendedName>
</protein>
<keyword evidence="5" id="KW-0378">Hydrolase</keyword>
<dbReference type="PANTHER" id="PTHR30457">
    <property type="entry name" value="5'-NUCLEOTIDASE SURE"/>
    <property type="match status" value="1"/>
</dbReference>
<dbReference type="InterPro" id="IPR030048">
    <property type="entry name" value="SurE"/>
</dbReference>
<reference evidence="8 9" key="1">
    <citation type="journal article" date="2013" name="Mar. Genomics">
        <title>Expression of sulfatases in Rhodopirellula baltica and the diversity of sulfatases in the genus Rhodopirellula.</title>
        <authorList>
            <person name="Wegner C.E."/>
            <person name="Richter-Heitmann T."/>
            <person name="Klindworth A."/>
            <person name="Klockow C."/>
            <person name="Richter M."/>
            <person name="Achstetter T."/>
            <person name="Glockner F.O."/>
            <person name="Harder J."/>
        </authorList>
    </citation>
    <scope>NUCLEOTIDE SEQUENCE [LARGE SCALE GENOMIC DNA]</scope>
    <source>
        <strain evidence="8 9">SH28</strain>
    </source>
</reference>
<proteinExistence type="inferred from homology"/>
<dbReference type="PATRIC" id="fig|993517.3.peg.5244"/>
<evidence type="ECO:0000256" key="1">
    <source>
        <dbReference type="ARBA" id="ARBA00000815"/>
    </source>
</evidence>
<accession>K5DAD1</accession>
<gene>
    <name evidence="8" type="ORF">RBSH_04827</name>
</gene>
<name>K5DAD1_RHOBT</name>
<dbReference type="InterPro" id="IPR036523">
    <property type="entry name" value="SurE-like_sf"/>
</dbReference>
<dbReference type="SUPFAM" id="SSF64167">
    <property type="entry name" value="SurE-like"/>
    <property type="match status" value="1"/>
</dbReference>
<evidence type="ECO:0000256" key="3">
    <source>
        <dbReference type="ARBA" id="ARBA00012643"/>
    </source>
</evidence>